<keyword evidence="3" id="KW-1185">Reference proteome</keyword>
<evidence type="ECO:0000313" key="3">
    <source>
        <dbReference type="Proteomes" id="UP000267096"/>
    </source>
</evidence>
<name>A0A0M3JFX2_ANISI</name>
<reference evidence="2 3" key="2">
    <citation type="submission" date="2018-11" db="EMBL/GenBank/DDBJ databases">
        <authorList>
            <consortium name="Pathogen Informatics"/>
        </authorList>
    </citation>
    <scope>NUCLEOTIDE SEQUENCE [LARGE SCALE GENOMIC DNA]</scope>
</reference>
<accession>A0A0M3JFX2</accession>
<feature type="compositionally biased region" description="Low complexity" evidence="1">
    <location>
        <begin position="44"/>
        <end position="56"/>
    </location>
</feature>
<gene>
    <name evidence="2" type="ORF">ASIM_LOCUS6310</name>
</gene>
<reference evidence="4" key="1">
    <citation type="submission" date="2017-02" db="UniProtKB">
        <authorList>
            <consortium name="WormBaseParasite"/>
        </authorList>
    </citation>
    <scope>IDENTIFICATION</scope>
</reference>
<dbReference type="Proteomes" id="UP000267096">
    <property type="component" value="Unassembled WGS sequence"/>
</dbReference>
<sequence>MSSNDDEKNKQAIERTSEGSANEEARNGPVEDESTQKSDDTLVTPESPTSPSSASAQLKRKRVESDSKPIARRSDAESADQFPLWVAGSYEIPWIFDG</sequence>
<evidence type="ECO:0000313" key="2">
    <source>
        <dbReference type="EMBL" id="VDK26831.1"/>
    </source>
</evidence>
<feature type="region of interest" description="Disordered" evidence="1">
    <location>
        <begin position="1"/>
        <end position="82"/>
    </location>
</feature>
<evidence type="ECO:0000256" key="1">
    <source>
        <dbReference type="SAM" id="MobiDB-lite"/>
    </source>
</evidence>
<protein>
    <submittedName>
        <fullName evidence="2 4">Uncharacterized protein</fullName>
    </submittedName>
</protein>
<dbReference type="AlphaFoldDB" id="A0A0M3JFX2"/>
<proteinExistence type="predicted"/>
<evidence type="ECO:0000313" key="4">
    <source>
        <dbReference type="WBParaSite" id="ASIM_0000652601-mRNA-1"/>
    </source>
</evidence>
<feature type="compositionally biased region" description="Basic and acidic residues" evidence="1">
    <location>
        <begin position="1"/>
        <end position="17"/>
    </location>
</feature>
<dbReference type="WBParaSite" id="ASIM_0000652601-mRNA-1">
    <property type="protein sequence ID" value="ASIM_0000652601-mRNA-1"/>
    <property type="gene ID" value="ASIM_0000652601"/>
</dbReference>
<feature type="compositionally biased region" description="Basic and acidic residues" evidence="1">
    <location>
        <begin position="63"/>
        <end position="76"/>
    </location>
</feature>
<organism evidence="4">
    <name type="scientific">Anisakis simplex</name>
    <name type="common">Herring worm</name>
    <dbReference type="NCBI Taxonomy" id="6269"/>
    <lineage>
        <taxon>Eukaryota</taxon>
        <taxon>Metazoa</taxon>
        <taxon>Ecdysozoa</taxon>
        <taxon>Nematoda</taxon>
        <taxon>Chromadorea</taxon>
        <taxon>Rhabditida</taxon>
        <taxon>Spirurina</taxon>
        <taxon>Ascaridomorpha</taxon>
        <taxon>Ascaridoidea</taxon>
        <taxon>Anisakidae</taxon>
        <taxon>Anisakis</taxon>
        <taxon>Anisakis simplex complex</taxon>
    </lineage>
</organism>
<dbReference type="EMBL" id="UYRR01013534">
    <property type="protein sequence ID" value="VDK26831.1"/>
    <property type="molecule type" value="Genomic_DNA"/>
</dbReference>